<dbReference type="NCBIfam" id="TIGR02283">
    <property type="entry name" value="MltB_2"/>
    <property type="match status" value="1"/>
</dbReference>
<evidence type="ECO:0000256" key="2">
    <source>
        <dbReference type="ARBA" id="ARBA00005866"/>
    </source>
</evidence>
<evidence type="ECO:0000256" key="3">
    <source>
        <dbReference type="ARBA" id="ARBA00012083"/>
    </source>
</evidence>
<dbReference type="PANTHER" id="PTHR30163:SF10">
    <property type="entry name" value="TRANSGLYCOLASE-RELATED"/>
    <property type="match status" value="1"/>
</dbReference>
<dbReference type="OrthoDB" id="9772911at2"/>
<reference evidence="6 7" key="1">
    <citation type="submission" date="2019-04" db="EMBL/GenBank/DDBJ databases">
        <title>Microbes associate with the intestines of laboratory mice.</title>
        <authorList>
            <person name="Navarre W."/>
            <person name="Wong E."/>
            <person name="Huang K."/>
            <person name="Tropini C."/>
            <person name="Ng K."/>
            <person name="Yu B."/>
        </authorList>
    </citation>
    <scope>NUCLEOTIDE SEQUENCE [LARGE SCALE GENOMIC DNA]</scope>
    <source>
        <strain evidence="6 7">NM62_B4-13</strain>
    </source>
</reference>
<dbReference type="PANTHER" id="PTHR30163">
    <property type="entry name" value="MEMBRANE-BOUND LYTIC MUREIN TRANSGLYCOSYLASE B"/>
    <property type="match status" value="1"/>
</dbReference>
<dbReference type="Gene3D" id="1.10.8.350">
    <property type="entry name" value="Bacterial muramidase"/>
    <property type="match status" value="1"/>
</dbReference>
<dbReference type="InterPro" id="IPR008183">
    <property type="entry name" value="Aldose_1/G6P_1-epimerase"/>
</dbReference>
<dbReference type="Pfam" id="PF13406">
    <property type="entry name" value="SLT_2"/>
    <property type="match status" value="1"/>
</dbReference>
<feature type="domain" description="Peptidoglycan binding-like" evidence="4">
    <location>
        <begin position="333"/>
        <end position="388"/>
    </location>
</feature>
<gene>
    <name evidence="6" type="ORF">E5352_17850</name>
</gene>
<dbReference type="InterPro" id="IPR023346">
    <property type="entry name" value="Lysozyme-like_dom_sf"/>
</dbReference>
<dbReference type="SUPFAM" id="SSF53955">
    <property type="entry name" value="Lysozyme-like"/>
    <property type="match status" value="1"/>
</dbReference>
<comment type="similarity">
    <text evidence="2">Belongs to the glucose-6-phosphate 1-epimerase family.</text>
</comment>
<dbReference type="InterPro" id="IPR014718">
    <property type="entry name" value="GH-type_carb-bd"/>
</dbReference>
<dbReference type="Gene3D" id="1.10.530.10">
    <property type="match status" value="1"/>
</dbReference>
<comment type="catalytic activity">
    <reaction evidence="1">
        <text>alpha-D-glucose 6-phosphate = beta-D-glucose 6-phosphate</text>
        <dbReference type="Rhea" id="RHEA:16249"/>
        <dbReference type="ChEBI" id="CHEBI:58225"/>
        <dbReference type="ChEBI" id="CHEBI:58247"/>
        <dbReference type="EC" id="5.1.3.15"/>
    </reaction>
</comment>
<proteinExistence type="inferred from homology"/>
<evidence type="ECO:0000259" key="4">
    <source>
        <dbReference type="Pfam" id="PF01471"/>
    </source>
</evidence>
<feature type="domain" description="Transglycosylase SLT" evidence="5">
    <location>
        <begin position="17"/>
        <end position="311"/>
    </location>
</feature>
<accession>A0A4S2CT20</accession>
<evidence type="ECO:0000256" key="1">
    <source>
        <dbReference type="ARBA" id="ARBA00001096"/>
    </source>
</evidence>
<dbReference type="CDD" id="cd13399">
    <property type="entry name" value="Slt35-like"/>
    <property type="match status" value="1"/>
</dbReference>
<evidence type="ECO:0000259" key="5">
    <source>
        <dbReference type="Pfam" id="PF13406"/>
    </source>
</evidence>
<organism evidence="6 7">
    <name type="scientific">Stenotrophomonas maltophilia</name>
    <name type="common">Pseudomonas maltophilia</name>
    <name type="synonym">Xanthomonas maltophilia</name>
    <dbReference type="NCBI Taxonomy" id="40324"/>
    <lineage>
        <taxon>Bacteria</taxon>
        <taxon>Pseudomonadati</taxon>
        <taxon>Pseudomonadota</taxon>
        <taxon>Gammaproteobacteria</taxon>
        <taxon>Lysobacterales</taxon>
        <taxon>Lysobacteraceae</taxon>
        <taxon>Stenotrophomonas</taxon>
        <taxon>Stenotrophomonas maltophilia group</taxon>
    </lineage>
</organism>
<dbReference type="InterPro" id="IPR043426">
    <property type="entry name" value="MltB-like"/>
</dbReference>
<name>A0A4S2CT20_STEMA</name>
<comment type="caution">
    <text evidence="6">The sequence shown here is derived from an EMBL/GenBank/DDBJ whole genome shotgun (WGS) entry which is preliminary data.</text>
</comment>
<dbReference type="GO" id="GO:0005975">
    <property type="term" value="P:carbohydrate metabolic process"/>
    <property type="evidence" value="ECO:0007669"/>
    <property type="project" value="InterPro"/>
</dbReference>
<dbReference type="Gene3D" id="1.10.101.10">
    <property type="entry name" value="PGBD-like superfamily/PGBD"/>
    <property type="match status" value="1"/>
</dbReference>
<dbReference type="Pfam" id="PF01471">
    <property type="entry name" value="PG_binding_1"/>
    <property type="match status" value="1"/>
</dbReference>
<dbReference type="SUPFAM" id="SSF47090">
    <property type="entry name" value="PGBD-like"/>
    <property type="match status" value="1"/>
</dbReference>
<evidence type="ECO:0000313" key="6">
    <source>
        <dbReference type="EMBL" id="TGY31959.1"/>
    </source>
</evidence>
<dbReference type="GO" id="GO:0008933">
    <property type="term" value="F:peptidoglycan lytic transglycosylase activity"/>
    <property type="evidence" value="ECO:0007669"/>
    <property type="project" value="TreeGrafter"/>
</dbReference>
<dbReference type="EMBL" id="SRYW01000021">
    <property type="protein sequence ID" value="TGY31959.1"/>
    <property type="molecule type" value="Genomic_DNA"/>
</dbReference>
<dbReference type="InterPro" id="IPR036366">
    <property type="entry name" value="PGBDSf"/>
</dbReference>
<dbReference type="GO" id="GO:0009253">
    <property type="term" value="P:peptidoglycan catabolic process"/>
    <property type="evidence" value="ECO:0007669"/>
    <property type="project" value="TreeGrafter"/>
</dbReference>
<dbReference type="SUPFAM" id="SSF74650">
    <property type="entry name" value="Galactose mutarotase-like"/>
    <property type="match status" value="1"/>
</dbReference>
<dbReference type="GO" id="GO:0047938">
    <property type="term" value="F:glucose-6-phosphate 1-epimerase activity"/>
    <property type="evidence" value="ECO:0007669"/>
    <property type="project" value="UniProtKB-EC"/>
</dbReference>
<dbReference type="RefSeq" id="WP_136006891.1">
    <property type="nucleotide sequence ID" value="NZ_SRYW01000021.1"/>
</dbReference>
<dbReference type="InterPro" id="IPR002477">
    <property type="entry name" value="Peptidoglycan-bd-like"/>
</dbReference>
<dbReference type="InterPro" id="IPR031304">
    <property type="entry name" value="SLT_2"/>
</dbReference>
<sequence>MCLASASVAAAPQDDLDRCLATLEPQALKQGISADGFTRLTAGLTPDLSVLPLLDAQPEFTTPLWDYLAALVDTQRVDDGRARLSLHRDLLATVSAQYGVDPATIVAVWGVESDYGRVFGKRPLLQSLATLSCNGRRQPFFRGELLALLRLLDAGELQAEGLTGSWAGAFGHTQFMPSTYARIAVDGDGDGRRDLVASIPDALASTANYLAKAGWRTGQPWGLEVKLPTGFNASLAGRTQRKPLAAWRALGIVPVAGGALAPDGLPADSNAALLLPTGATGPAWLVFRNYDAIYAYNAAESYALAIATLSDRLRGGPGIVAAWPTDDPGIGRSERRELQTLLLARGHDIGAADGMIGTATRRAIQIEQQRLGWTTTDGRAGQRILTALRSAPPLPIPSTTTMPASTVFTLPPNHARLVQSPAGPGAALPKVEGLSLGTVQGFPVWKVDTPFASAAISVFGGQLLSYVPKGGQDLLWLSPSAQPMPTPIRGGSPVCWPYFGRQGQGTDVPSHGFVRNVAWTLKEARREADGTVLLTLTPPPLDNLVLRLTMQLRIGRTLEQRLITENSGSQPVSFTQALHNYFRVDDATAVDVQGLDGLTYLDKFENYATPRVQQGDWNLRDPRDPGRSDRIYTGAGGRYVLKDPGLKRRIEITTQGSRSLVAWNPGQAGAAGMADVGAGWRNYVCLEAANAGPDVITLPAGASHTLTQTFRVLPL</sequence>
<protein>
    <recommendedName>
        <fullName evidence="3">glucose-6-phosphate 1-epimerase</fullName>
        <ecNumber evidence="3">5.1.3.15</ecNumber>
    </recommendedName>
</protein>
<dbReference type="InterPro" id="IPR011013">
    <property type="entry name" value="Gal_mutarotase_sf_dom"/>
</dbReference>
<dbReference type="Proteomes" id="UP000306631">
    <property type="component" value="Unassembled WGS sequence"/>
</dbReference>
<dbReference type="InterPro" id="IPR025532">
    <property type="entry name" value="G6P_1-epimerase"/>
</dbReference>
<dbReference type="InterPro" id="IPR036365">
    <property type="entry name" value="PGBD-like_sf"/>
</dbReference>
<dbReference type="GO" id="GO:0030246">
    <property type="term" value="F:carbohydrate binding"/>
    <property type="evidence" value="ECO:0007669"/>
    <property type="project" value="InterPro"/>
</dbReference>
<dbReference type="Gene3D" id="2.70.98.10">
    <property type="match status" value="1"/>
</dbReference>
<evidence type="ECO:0000313" key="7">
    <source>
        <dbReference type="Proteomes" id="UP000306631"/>
    </source>
</evidence>
<dbReference type="InterPro" id="IPR011970">
    <property type="entry name" value="MltB_2"/>
</dbReference>
<dbReference type="AlphaFoldDB" id="A0A4S2CT20"/>
<dbReference type="EC" id="5.1.3.15" evidence="3"/>
<dbReference type="FunFam" id="1.10.8.350:FF:000001">
    <property type="entry name" value="Lytic murein transglycosylase B"/>
    <property type="match status" value="1"/>
</dbReference>
<dbReference type="Pfam" id="PF01263">
    <property type="entry name" value="Aldose_epim"/>
    <property type="match status" value="1"/>
</dbReference>
<dbReference type="CDD" id="cd09020">
    <property type="entry name" value="D-hex-6-P-epi_like"/>
    <property type="match status" value="1"/>
</dbReference>